<organism evidence="2 3">
    <name type="scientific">Ornithinimicrobium tianjinense</name>
    <dbReference type="NCBI Taxonomy" id="1195761"/>
    <lineage>
        <taxon>Bacteria</taxon>
        <taxon>Bacillati</taxon>
        <taxon>Actinomycetota</taxon>
        <taxon>Actinomycetes</taxon>
        <taxon>Micrococcales</taxon>
        <taxon>Ornithinimicrobiaceae</taxon>
        <taxon>Ornithinimicrobium</taxon>
    </lineage>
</organism>
<feature type="signal peptide" evidence="1">
    <location>
        <begin position="1"/>
        <end position="32"/>
    </location>
</feature>
<protein>
    <recommendedName>
        <fullName evidence="4">LVIVD repeat-containing protein</fullName>
    </recommendedName>
</protein>
<dbReference type="Proteomes" id="UP000605670">
    <property type="component" value="Unassembled WGS sequence"/>
</dbReference>
<dbReference type="PROSITE" id="PS51318">
    <property type="entry name" value="TAT"/>
    <property type="match status" value="1"/>
</dbReference>
<keyword evidence="3" id="KW-1185">Reference proteome</keyword>
<evidence type="ECO:0000313" key="2">
    <source>
        <dbReference type="EMBL" id="GGF53487.1"/>
    </source>
</evidence>
<name>A0A917BQU2_9MICO</name>
<evidence type="ECO:0000313" key="3">
    <source>
        <dbReference type="Proteomes" id="UP000605670"/>
    </source>
</evidence>
<sequence length="480" mass="50466">MTLHPQRRGRRAALALLGAAALTVSTATGVLATPDTQDLSAADAAAAQLATGETSMSENITHLANLPIPAAFNNAIGSDLAFQGDYAFVGSYAGFWVADISDPANPSVVAEVLCPGGQGDITVSGDLLFLSVDAARTDDTCQSSPSTAAEATAWEGMRVFDISDVSDPQYVAAVRTDCGSHTHTLVPAKNKKSVYLYVSSYGPRATLPNCQPPHDSISIIEVPVADPAAAAVVATPDLFADDAGGNPGGNGSATTAGCHDITAYPALNIAAGACMGDGIVLDILDPLKPRVIERVRDTDNFAFWHSATFSQLADKVVFTDELGGGVGATCLESLPATKGANAIYDLSRRGALTHRSYFKIPRTQSTTENCVAHNGSLVPVMGSDIMVQAWYQGGVSVWDFTDSTYPQEIGYFERGPISEERLVLGGSWSSYYYNGHIYSSDITRGLDVLRLDDPRTDAAASVRMGTLNVQTQPLYQGNGN</sequence>
<dbReference type="InterPro" id="IPR013211">
    <property type="entry name" value="LVIVD"/>
</dbReference>
<dbReference type="AlphaFoldDB" id="A0A917BQU2"/>
<feature type="chain" id="PRO_5037870721" description="LVIVD repeat-containing protein" evidence="1">
    <location>
        <begin position="33"/>
        <end position="480"/>
    </location>
</feature>
<dbReference type="EMBL" id="BMEM01000003">
    <property type="protein sequence ID" value="GGF53487.1"/>
    <property type="molecule type" value="Genomic_DNA"/>
</dbReference>
<evidence type="ECO:0008006" key="4">
    <source>
        <dbReference type="Google" id="ProtNLM"/>
    </source>
</evidence>
<gene>
    <name evidence="2" type="ORF">GCM10011366_21570</name>
</gene>
<proteinExistence type="predicted"/>
<dbReference type="Pfam" id="PF08309">
    <property type="entry name" value="LVIVD"/>
    <property type="match status" value="1"/>
</dbReference>
<reference evidence="2" key="1">
    <citation type="journal article" date="2014" name="Int. J. Syst. Evol. Microbiol.">
        <title>Complete genome sequence of Corynebacterium casei LMG S-19264T (=DSM 44701T), isolated from a smear-ripened cheese.</title>
        <authorList>
            <consortium name="US DOE Joint Genome Institute (JGI-PGF)"/>
            <person name="Walter F."/>
            <person name="Albersmeier A."/>
            <person name="Kalinowski J."/>
            <person name="Ruckert C."/>
        </authorList>
    </citation>
    <scope>NUCLEOTIDE SEQUENCE</scope>
    <source>
        <strain evidence="2">CGMCC 1.12160</strain>
    </source>
</reference>
<keyword evidence="1" id="KW-0732">Signal</keyword>
<dbReference type="InterPro" id="IPR006311">
    <property type="entry name" value="TAT_signal"/>
</dbReference>
<reference evidence="2" key="2">
    <citation type="submission" date="2020-09" db="EMBL/GenBank/DDBJ databases">
        <authorList>
            <person name="Sun Q."/>
            <person name="Zhou Y."/>
        </authorList>
    </citation>
    <scope>NUCLEOTIDE SEQUENCE</scope>
    <source>
        <strain evidence="2">CGMCC 1.12160</strain>
    </source>
</reference>
<dbReference type="RefSeq" id="WP_188430635.1">
    <property type="nucleotide sequence ID" value="NZ_BAABKH010000003.1"/>
</dbReference>
<evidence type="ECO:0000256" key="1">
    <source>
        <dbReference type="SAM" id="SignalP"/>
    </source>
</evidence>
<comment type="caution">
    <text evidence="2">The sequence shown here is derived from an EMBL/GenBank/DDBJ whole genome shotgun (WGS) entry which is preliminary data.</text>
</comment>
<accession>A0A917BQU2</accession>